<dbReference type="Proteomes" id="UP000076858">
    <property type="component" value="Unassembled WGS sequence"/>
</dbReference>
<reference evidence="1 2" key="1">
    <citation type="submission" date="2016-03" db="EMBL/GenBank/DDBJ databases">
        <title>EvidentialGene: Evidence-directed Construction of Genes on Genomes.</title>
        <authorList>
            <person name="Gilbert D.G."/>
            <person name="Choi J.-H."/>
            <person name="Mockaitis K."/>
            <person name="Colbourne J."/>
            <person name="Pfrender M."/>
        </authorList>
    </citation>
    <scope>NUCLEOTIDE SEQUENCE [LARGE SCALE GENOMIC DNA]</scope>
    <source>
        <strain evidence="1 2">Xinb3</strain>
        <tissue evidence="1">Complete organism</tissue>
    </source>
</reference>
<gene>
    <name evidence="1" type="ORF">APZ42_030927</name>
</gene>
<sequence>MVLIYLNQKEKKTVDRFTMSRVEHNQTFSFFVLPLRVSGSLKAKREKRIDFIGHYLESRKKAPILCRQS</sequence>
<dbReference type="AlphaFoldDB" id="A0A164NFT8"/>
<name>A0A164NFT8_9CRUS</name>
<evidence type="ECO:0000313" key="2">
    <source>
        <dbReference type="Proteomes" id="UP000076858"/>
    </source>
</evidence>
<organism evidence="1 2">
    <name type="scientific">Daphnia magna</name>
    <dbReference type="NCBI Taxonomy" id="35525"/>
    <lineage>
        <taxon>Eukaryota</taxon>
        <taxon>Metazoa</taxon>
        <taxon>Ecdysozoa</taxon>
        <taxon>Arthropoda</taxon>
        <taxon>Crustacea</taxon>
        <taxon>Branchiopoda</taxon>
        <taxon>Diplostraca</taxon>
        <taxon>Cladocera</taxon>
        <taxon>Anomopoda</taxon>
        <taxon>Daphniidae</taxon>
        <taxon>Daphnia</taxon>
    </lineage>
</organism>
<comment type="caution">
    <text evidence="1">The sequence shown here is derived from an EMBL/GenBank/DDBJ whole genome shotgun (WGS) entry which is preliminary data.</text>
</comment>
<keyword evidence="2" id="KW-1185">Reference proteome</keyword>
<dbReference type="EMBL" id="LRGB01002860">
    <property type="protein sequence ID" value="KZS05918.1"/>
    <property type="molecule type" value="Genomic_DNA"/>
</dbReference>
<evidence type="ECO:0000313" key="1">
    <source>
        <dbReference type="EMBL" id="KZS05918.1"/>
    </source>
</evidence>
<protein>
    <submittedName>
        <fullName evidence="1">Uncharacterized protein</fullName>
    </submittedName>
</protein>
<accession>A0A164NFT8</accession>
<proteinExistence type="predicted"/>